<feature type="region of interest" description="Disordered" evidence="2">
    <location>
        <begin position="1"/>
        <end position="23"/>
    </location>
</feature>
<evidence type="ECO:0000256" key="2">
    <source>
        <dbReference type="SAM" id="MobiDB-lite"/>
    </source>
</evidence>
<dbReference type="Gene3D" id="3.40.50.2000">
    <property type="entry name" value="Glycogen Phosphorylase B"/>
    <property type="match status" value="1"/>
</dbReference>
<dbReference type="EMBL" id="AMZH03001753">
    <property type="protein sequence ID" value="RRT78136.1"/>
    <property type="molecule type" value="Genomic_DNA"/>
</dbReference>
<protein>
    <submittedName>
        <fullName evidence="3">Uncharacterized protein</fullName>
    </submittedName>
</protein>
<dbReference type="SUPFAM" id="SSF53756">
    <property type="entry name" value="UDP-Glycosyltransferase/glycogen phosphorylase"/>
    <property type="match status" value="1"/>
</dbReference>
<sequence length="192" mass="20605">MISDPEADMHNGEQLKSSEPKNEGKFAPWSNLLVNNELELQQRAVSFTFRAVLGHASQSSDAFQVGKKWFPVGVAQMECWVLLNAGLVHNQLNALGSELRGLGSSFVAAAMSSPPHVLVLPFPAQGHVGSFMALSHGLVEQGFRITFVNTKFNHGRVAVAMSDEGRDAAGRGIRMVAIPDGLAPGDDRNDLG</sequence>
<accession>A0A427API1</accession>
<dbReference type="PANTHER" id="PTHR11926">
    <property type="entry name" value="GLUCOSYL/GLUCURONOSYL TRANSFERASES"/>
    <property type="match status" value="1"/>
</dbReference>
<feature type="compositionally biased region" description="Basic and acidic residues" evidence="2">
    <location>
        <begin position="7"/>
        <end position="23"/>
    </location>
</feature>
<organism evidence="3 4">
    <name type="scientific">Ensete ventricosum</name>
    <name type="common">Abyssinian banana</name>
    <name type="synonym">Musa ensete</name>
    <dbReference type="NCBI Taxonomy" id="4639"/>
    <lineage>
        <taxon>Eukaryota</taxon>
        <taxon>Viridiplantae</taxon>
        <taxon>Streptophyta</taxon>
        <taxon>Embryophyta</taxon>
        <taxon>Tracheophyta</taxon>
        <taxon>Spermatophyta</taxon>
        <taxon>Magnoliopsida</taxon>
        <taxon>Liliopsida</taxon>
        <taxon>Zingiberales</taxon>
        <taxon>Musaceae</taxon>
        <taxon>Ensete</taxon>
    </lineage>
</organism>
<gene>
    <name evidence="3" type="ORF">B296_00027546</name>
</gene>
<dbReference type="AlphaFoldDB" id="A0A427API1"/>
<dbReference type="GO" id="GO:0080043">
    <property type="term" value="F:quercetin 3-O-glucosyltransferase activity"/>
    <property type="evidence" value="ECO:0007669"/>
    <property type="project" value="TreeGrafter"/>
</dbReference>
<proteinExistence type="inferred from homology"/>
<name>A0A427API1_ENSVE</name>
<comment type="caution">
    <text evidence="3">The sequence shown here is derived from an EMBL/GenBank/DDBJ whole genome shotgun (WGS) entry which is preliminary data.</text>
</comment>
<dbReference type="GO" id="GO:0080044">
    <property type="term" value="F:quercetin 7-O-glucosyltransferase activity"/>
    <property type="evidence" value="ECO:0007669"/>
    <property type="project" value="TreeGrafter"/>
</dbReference>
<evidence type="ECO:0000313" key="3">
    <source>
        <dbReference type="EMBL" id="RRT78136.1"/>
    </source>
</evidence>
<dbReference type="PANTHER" id="PTHR11926:SF1412">
    <property type="entry name" value="UDP-GLYCOSYLTRANSFERASE 83A1-LIKE"/>
    <property type="match status" value="1"/>
</dbReference>
<reference evidence="3 4" key="1">
    <citation type="journal article" date="2014" name="Agronomy (Basel)">
        <title>A Draft Genome Sequence for Ensete ventricosum, the Drought-Tolerant Tree Against Hunger.</title>
        <authorList>
            <person name="Harrison J."/>
            <person name="Moore K.A."/>
            <person name="Paszkiewicz K."/>
            <person name="Jones T."/>
            <person name="Grant M."/>
            <person name="Ambacheew D."/>
            <person name="Muzemil S."/>
            <person name="Studholme D.J."/>
        </authorList>
    </citation>
    <scope>NUCLEOTIDE SEQUENCE [LARGE SCALE GENOMIC DNA]</scope>
</reference>
<evidence type="ECO:0000256" key="1">
    <source>
        <dbReference type="ARBA" id="ARBA00009995"/>
    </source>
</evidence>
<comment type="similarity">
    <text evidence="1">Belongs to the UDP-glycosyltransferase family.</text>
</comment>
<dbReference type="Proteomes" id="UP000287651">
    <property type="component" value="Unassembled WGS sequence"/>
</dbReference>
<evidence type="ECO:0000313" key="4">
    <source>
        <dbReference type="Proteomes" id="UP000287651"/>
    </source>
</evidence>